<gene>
    <name evidence="2" type="ORF">EV702DRAFT_1216240</name>
</gene>
<dbReference type="OrthoDB" id="3260134at2759"/>
<comment type="caution">
    <text evidence="2">The sequence shown here is derived from an EMBL/GenBank/DDBJ whole genome shotgun (WGS) entry which is preliminary data.</text>
</comment>
<feature type="region of interest" description="Disordered" evidence="1">
    <location>
        <begin position="426"/>
        <end position="451"/>
    </location>
</feature>
<feature type="compositionally biased region" description="Basic and acidic residues" evidence="1">
    <location>
        <begin position="564"/>
        <end position="580"/>
    </location>
</feature>
<feature type="compositionally biased region" description="Polar residues" evidence="1">
    <location>
        <begin position="178"/>
        <end position="193"/>
    </location>
</feature>
<evidence type="ECO:0000313" key="3">
    <source>
        <dbReference type="Proteomes" id="UP000714275"/>
    </source>
</evidence>
<dbReference type="Proteomes" id="UP000714275">
    <property type="component" value="Unassembled WGS sequence"/>
</dbReference>
<keyword evidence="3" id="KW-1185">Reference proteome</keyword>
<sequence>MTGANYMGGKRNVARARTKDSIGRIQKRHFGQQRLAAALCNTREERGKPQKMSLKSVLHQINLAHAQRDARIKGSHPSMAHIGTSCDPSFAHGTSFGTSEAKRRKQPSKILRALDFSDPVAYRDAIDRILSIPLSEMIGLPLQGKPPHAEDGGPGIDPDKDALSIDADSESDIQFQGTSSDIFSHTGRSSGSASHLFPMDNDDDLDDEGIYDNHLSGRMSQPPSPDHRMVTSHESPLRSIEPDGLHGSWVNDSGYAEIDTAETGNLRGSILTHDLLDPQRYPSPPSNSFPFSFGSNSQGTEEYILDIDTSPPLSQGCFSQLRCGWSSNHEHFSQQSPSSCISPIGSPAPIVTHDSLESFGWDSSIKCSSPISQSPFHTSDAKQFSASSFETQCAPTTPQNARKIFHAIQTSEAVVKSFTDISNTGHRRPFQTSYSATRTEPHVESHSFDGSDIHDPGLPLDILNDPDPWATIGKILNLETVEEHHNDDITFTHGREGVGYVRRCLDEIAHTWSPPRNSTISLRSAKSESEDQPKVTMNDEVEVHSGETTDHCRHQSQHSEGSQSEERPSPDHSNLAKDMEFANQSEPLCTSTVAEADMQTESPCVPTALAHRVSPKDVQCSGMDDDDMYGGPCLFVDSDEEDE</sequence>
<reference evidence="2" key="1">
    <citation type="journal article" date="2020" name="New Phytol.">
        <title>Comparative genomics reveals dynamic genome evolution in host specialist ectomycorrhizal fungi.</title>
        <authorList>
            <person name="Lofgren L.A."/>
            <person name="Nguyen N.H."/>
            <person name="Vilgalys R."/>
            <person name="Ruytinx J."/>
            <person name="Liao H.L."/>
            <person name="Branco S."/>
            <person name="Kuo A."/>
            <person name="LaButti K."/>
            <person name="Lipzen A."/>
            <person name="Andreopoulos W."/>
            <person name="Pangilinan J."/>
            <person name="Riley R."/>
            <person name="Hundley H."/>
            <person name="Na H."/>
            <person name="Barry K."/>
            <person name="Grigoriev I.V."/>
            <person name="Stajich J.E."/>
            <person name="Kennedy P.G."/>
        </authorList>
    </citation>
    <scope>NUCLEOTIDE SEQUENCE</scope>
    <source>
        <strain evidence="2">DOB743</strain>
    </source>
</reference>
<feature type="compositionally biased region" description="Polar residues" evidence="1">
    <location>
        <begin position="514"/>
        <end position="524"/>
    </location>
</feature>
<proteinExistence type="predicted"/>
<evidence type="ECO:0000256" key="1">
    <source>
        <dbReference type="SAM" id="MobiDB-lite"/>
    </source>
</evidence>
<feature type="region of interest" description="Disordered" evidence="1">
    <location>
        <begin position="178"/>
        <end position="231"/>
    </location>
</feature>
<protein>
    <submittedName>
        <fullName evidence="2">Uncharacterized protein</fullName>
    </submittedName>
</protein>
<feature type="region of interest" description="Disordered" evidence="1">
    <location>
        <begin position="512"/>
        <end position="582"/>
    </location>
</feature>
<feature type="compositionally biased region" description="Basic and acidic residues" evidence="1">
    <location>
        <begin position="147"/>
        <end position="163"/>
    </location>
</feature>
<feature type="region of interest" description="Disordered" evidence="1">
    <location>
        <begin position="141"/>
        <end position="163"/>
    </location>
</feature>
<accession>A0A9P7D5B4</accession>
<feature type="compositionally biased region" description="Basic and acidic residues" evidence="1">
    <location>
        <begin position="541"/>
        <end position="553"/>
    </location>
</feature>
<dbReference type="EMBL" id="JABBWD010000013">
    <property type="protein sequence ID" value="KAG1779116.1"/>
    <property type="molecule type" value="Genomic_DNA"/>
</dbReference>
<feature type="compositionally biased region" description="Basic and acidic residues" evidence="1">
    <location>
        <begin position="439"/>
        <end position="451"/>
    </location>
</feature>
<evidence type="ECO:0000313" key="2">
    <source>
        <dbReference type="EMBL" id="KAG1779116.1"/>
    </source>
</evidence>
<name>A0A9P7D5B4_9AGAM</name>
<dbReference type="AlphaFoldDB" id="A0A9P7D5B4"/>
<feature type="compositionally biased region" description="Acidic residues" evidence="1">
    <location>
        <begin position="200"/>
        <end position="210"/>
    </location>
</feature>
<feature type="compositionally biased region" description="Polar residues" evidence="1">
    <location>
        <begin position="426"/>
        <end position="438"/>
    </location>
</feature>
<organism evidence="2 3">
    <name type="scientific">Suillus placidus</name>
    <dbReference type="NCBI Taxonomy" id="48579"/>
    <lineage>
        <taxon>Eukaryota</taxon>
        <taxon>Fungi</taxon>
        <taxon>Dikarya</taxon>
        <taxon>Basidiomycota</taxon>
        <taxon>Agaricomycotina</taxon>
        <taxon>Agaricomycetes</taxon>
        <taxon>Agaricomycetidae</taxon>
        <taxon>Boletales</taxon>
        <taxon>Suillineae</taxon>
        <taxon>Suillaceae</taxon>
        <taxon>Suillus</taxon>
    </lineage>
</organism>